<dbReference type="SUPFAM" id="SSF51110">
    <property type="entry name" value="alpha-D-mannose-specific plant lectins"/>
    <property type="match status" value="1"/>
</dbReference>
<dbReference type="CDD" id="cd00028">
    <property type="entry name" value="B_lectin"/>
    <property type="match status" value="1"/>
</dbReference>
<dbReference type="PROSITE" id="PS50927">
    <property type="entry name" value="BULB_LECTIN"/>
    <property type="match status" value="1"/>
</dbReference>
<keyword evidence="1 3" id="KW-0732">Signal</keyword>
<keyword evidence="2" id="KW-0325">Glycoprotein</keyword>
<evidence type="ECO:0000259" key="4">
    <source>
        <dbReference type="PROSITE" id="PS50927"/>
    </source>
</evidence>
<proteinExistence type="predicted"/>
<organism evidence="5 6">
    <name type="scientific">Datura stramonium</name>
    <name type="common">Jimsonweed</name>
    <name type="synonym">Common thornapple</name>
    <dbReference type="NCBI Taxonomy" id="4076"/>
    <lineage>
        <taxon>Eukaryota</taxon>
        <taxon>Viridiplantae</taxon>
        <taxon>Streptophyta</taxon>
        <taxon>Embryophyta</taxon>
        <taxon>Tracheophyta</taxon>
        <taxon>Spermatophyta</taxon>
        <taxon>Magnoliopsida</taxon>
        <taxon>eudicotyledons</taxon>
        <taxon>Gunneridae</taxon>
        <taxon>Pentapetalae</taxon>
        <taxon>asterids</taxon>
        <taxon>lamiids</taxon>
        <taxon>Solanales</taxon>
        <taxon>Solanaceae</taxon>
        <taxon>Solanoideae</taxon>
        <taxon>Datureae</taxon>
        <taxon>Datura</taxon>
    </lineage>
</organism>
<dbReference type="InterPro" id="IPR001480">
    <property type="entry name" value="Bulb-type_lectin_dom"/>
</dbReference>
<evidence type="ECO:0000313" key="6">
    <source>
        <dbReference type="Proteomes" id="UP000823775"/>
    </source>
</evidence>
<dbReference type="EMBL" id="JACEIK010001419">
    <property type="protein sequence ID" value="MCD7469245.1"/>
    <property type="molecule type" value="Genomic_DNA"/>
</dbReference>
<dbReference type="Pfam" id="PF01453">
    <property type="entry name" value="B_lectin"/>
    <property type="match status" value="1"/>
</dbReference>
<dbReference type="InterPro" id="IPR036426">
    <property type="entry name" value="Bulb-type_lectin_dom_sf"/>
</dbReference>
<evidence type="ECO:0000313" key="5">
    <source>
        <dbReference type="EMBL" id="MCD7469245.1"/>
    </source>
</evidence>
<dbReference type="PANTHER" id="PTHR47976">
    <property type="entry name" value="G-TYPE LECTIN S-RECEPTOR-LIKE SERINE/THREONINE-PROTEIN KINASE SD2-5"/>
    <property type="match status" value="1"/>
</dbReference>
<name>A0ABS8TE23_DATST</name>
<evidence type="ECO:0000256" key="3">
    <source>
        <dbReference type="SAM" id="SignalP"/>
    </source>
</evidence>
<accession>A0ABS8TE23</accession>
<dbReference type="Gene3D" id="2.90.10.30">
    <property type="match status" value="1"/>
</dbReference>
<comment type="caution">
    <text evidence="5">The sequence shown here is derived from an EMBL/GenBank/DDBJ whole genome shotgun (WGS) entry which is preliminary data.</text>
</comment>
<dbReference type="SMART" id="SM00108">
    <property type="entry name" value="B_lectin"/>
    <property type="match status" value="1"/>
</dbReference>
<dbReference type="Proteomes" id="UP000823775">
    <property type="component" value="Unassembled WGS sequence"/>
</dbReference>
<reference evidence="5 6" key="1">
    <citation type="journal article" date="2021" name="BMC Genomics">
        <title>Datura genome reveals duplications of psychoactive alkaloid biosynthetic genes and high mutation rate following tissue culture.</title>
        <authorList>
            <person name="Rajewski A."/>
            <person name="Carter-House D."/>
            <person name="Stajich J."/>
            <person name="Litt A."/>
        </authorList>
    </citation>
    <scope>NUCLEOTIDE SEQUENCE [LARGE SCALE GENOMIC DNA]</scope>
    <source>
        <strain evidence="5">AR-01</strain>
    </source>
</reference>
<feature type="signal peptide" evidence="3">
    <location>
        <begin position="1"/>
        <end position="25"/>
    </location>
</feature>
<protein>
    <recommendedName>
        <fullName evidence="4">Bulb-type lectin domain-containing protein</fullName>
    </recommendedName>
</protein>
<gene>
    <name evidence="5" type="ORF">HAX54_008116</name>
</gene>
<dbReference type="PANTHER" id="PTHR47976:SF53">
    <property type="entry name" value="RECEPTOR-LIKE SERINE_THREONINE-PROTEIN KINASE"/>
    <property type="match status" value="1"/>
</dbReference>
<sequence length="328" mass="37357">MIAEQRLHFPILLFISLLLASSRLAISKQKWNFNVSLWNSTARLPTFWINKPFVNRNYSITDFSAITPILLSGNSGPQYLCGFFCNYEATECLLGILSVFYNSSAIWNKYTFVYPQLVWSANRNRPVKTNATLQLGRDGNLVLADSDGTLVWSTNTAGKSVSGLNLTETGNLVLFDKRKRTIWQSFDHPTDSLFPGQNLVSGQKLIASVSASNWSQGLLSLTILNGSLVAYADTSPPQYYYASQYYMNDTRLSFDGQTLSLVYFDQFMKLEHNGHLRIYRFDRDELDWKVESDVWTYAYAIGNCGYPMESRSWMYGADIHFLRLFAVP</sequence>
<feature type="domain" description="Bulb-type lectin" evidence="4">
    <location>
        <begin position="61"/>
        <end position="187"/>
    </location>
</feature>
<keyword evidence="6" id="KW-1185">Reference proteome</keyword>
<evidence type="ECO:0000256" key="2">
    <source>
        <dbReference type="ARBA" id="ARBA00023180"/>
    </source>
</evidence>
<feature type="chain" id="PRO_5046348419" description="Bulb-type lectin domain-containing protein" evidence="3">
    <location>
        <begin position="26"/>
        <end position="328"/>
    </location>
</feature>
<dbReference type="InterPro" id="IPR051343">
    <property type="entry name" value="G-type_lectin_kinases/EP1-like"/>
</dbReference>
<evidence type="ECO:0000256" key="1">
    <source>
        <dbReference type="ARBA" id="ARBA00022729"/>
    </source>
</evidence>